<protein>
    <recommendedName>
        <fullName evidence="3">HotDog ACOT-type domain-containing protein</fullName>
    </recommendedName>
</protein>
<feature type="active site" evidence="2">
    <location>
        <position position="17"/>
    </location>
</feature>
<dbReference type="AlphaFoldDB" id="A0A7S2N4T5"/>
<dbReference type="EMBL" id="HBGV01020078">
    <property type="protein sequence ID" value="CAD9520233.1"/>
    <property type="molecule type" value="Transcribed_RNA"/>
</dbReference>
<proteinExistence type="predicted"/>
<feature type="domain" description="HotDog ACOT-type" evidence="3">
    <location>
        <begin position="1"/>
        <end position="113"/>
    </location>
</feature>
<dbReference type="CDD" id="cd03442">
    <property type="entry name" value="BFIT_BACH"/>
    <property type="match status" value="2"/>
</dbReference>
<name>A0A7S2N4T5_9STRA</name>
<dbReference type="GO" id="GO:0052816">
    <property type="term" value="F:long-chain fatty acyl-CoA hydrolase activity"/>
    <property type="evidence" value="ECO:0007669"/>
    <property type="project" value="TreeGrafter"/>
</dbReference>
<dbReference type="InterPro" id="IPR029069">
    <property type="entry name" value="HotDog_dom_sf"/>
</dbReference>
<evidence type="ECO:0000256" key="2">
    <source>
        <dbReference type="PIRSR" id="PIRSR640170-1"/>
    </source>
</evidence>
<evidence type="ECO:0000256" key="1">
    <source>
        <dbReference type="ARBA" id="ARBA00022801"/>
    </source>
</evidence>
<reference evidence="4" key="1">
    <citation type="submission" date="2021-01" db="EMBL/GenBank/DDBJ databases">
        <authorList>
            <person name="Corre E."/>
            <person name="Pelletier E."/>
            <person name="Niang G."/>
            <person name="Scheremetjew M."/>
            <person name="Finn R."/>
            <person name="Kale V."/>
            <person name="Holt S."/>
            <person name="Cochrane G."/>
            <person name="Meng A."/>
            <person name="Brown T."/>
            <person name="Cohen L."/>
        </authorList>
    </citation>
    <scope>NUCLEOTIDE SEQUENCE</scope>
    <source>
        <strain evidence="4">CCMP826</strain>
    </source>
</reference>
<dbReference type="InterPro" id="IPR033120">
    <property type="entry name" value="HOTDOG_ACOT"/>
</dbReference>
<evidence type="ECO:0000313" key="4">
    <source>
        <dbReference type="EMBL" id="CAD9520233.1"/>
    </source>
</evidence>
<dbReference type="InterPro" id="IPR040170">
    <property type="entry name" value="Cytosol_ACT"/>
</dbReference>
<dbReference type="Gene3D" id="3.10.129.10">
    <property type="entry name" value="Hotdog Thioesterase"/>
    <property type="match status" value="2"/>
</dbReference>
<feature type="active site" evidence="2">
    <location>
        <position position="196"/>
    </location>
</feature>
<dbReference type="PROSITE" id="PS51770">
    <property type="entry name" value="HOTDOG_ACOT"/>
    <property type="match status" value="2"/>
</dbReference>
<dbReference type="Pfam" id="PF03061">
    <property type="entry name" value="4HBT"/>
    <property type="match status" value="2"/>
</dbReference>
<keyword evidence="1" id="KW-0378">Hydrolase</keyword>
<organism evidence="4">
    <name type="scientific">Helicotheca tamesis</name>
    <dbReference type="NCBI Taxonomy" id="374047"/>
    <lineage>
        <taxon>Eukaryota</taxon>
        <taxon>Sar</taxon>
        <taxon>Stramenopiles</taxon>
        <taxon>Ochrophyta</taxon>
        <taxon>Bacillariophyta</taxon>
        <taxon>Mediophyceae</taxon>
        <taxon>Lithodesmiophycidae</taxon>
        <taxon>Lithodesmiales</taxon>
        <taxon>Lithodesmiaceae</taxon>
        <taxon>Helicotheca</taxon>
    </lineage>
</organism>
<sequence length="320" mass="34489">MATQSCLRKLMAPSTANHMGNVHGGNILRLCEEAGRIVATKYSLGQVALVGASQTQFHSPIHVGEVASVSATLDYVSRHAMRVSLKVEAEHLESGRTRETNSSNMWYSIIDVKPRADGMTGVEMIRGERPIHPLHPSLVAPDAASELKKNAASAARLPLSTRSPKEFPVTLQVTPDVDSISNHPFVSAGYVLKLMDEAGAVVAAAHTKHQCVTVLLDKVCFRTPIRLGDLCTVRAGVTYTSSRSVETVVQVWKTELPGGAEKEGCGSICAVEARFVFVALGDNGKVVEVPELPPDQRTIRWNAGAAKHEERVAEKARAKL</sequence>
<dbReference type="GO" id="GO:0005829">
    <property type="term" value="C:cytosol"/>
    <property type="evidence" value="ECO:0007669"/>
    <property type="project" value="TreeGrafter"/>
</dbReference>
<evidence type="ECO:0000259" key="3">
    <source>
        <dbReference type="PROSITE" id="PS51770"/>
    </source>
</evidence>
<dbReference type="GO" id="GO:0006637">
    <property type="term" value="P:acyl-CoA metabolic process"/>
    <property type="evidence" value="ECO:0007669"/>
    <property type="project" value="TreeGrafter"/>
</dbReference>
<dbReference type="PANTHER" id="PTHR11049">
    <property type="entry name" value="ACYL COENZYME A THIOESTER HYDROLASE"/>
    <property type="match status" value="1"/>
</dbReference>
<dbReference type="InterPro" id="IPR006683">
    <property type="entry name" value="Thioestr_dom"/>
</dbReference>
<dbReference type="PANTHER" id="PTHR11049:SF24">
    <property type="entry name" value="CYTOSOLIC ACYL COENZYME A THIOESTER HYDROLASE"/>
    <property type="match status" value="1"/>
</dbReference>
<dbReference type="SUPFAM" id="SSF54637">
    <property type="entry name" value="Thioesterase/thiol ester dehydrase-isomerase"/>
    <property type="match status" value="2"/>
</dbReference>
<feature type="domain" description="HotDog ACOT-type" evidence="3">
    <location>
        <begin position="163"/>
        <end position="283"/>
    </location>
</feature>
<gene>
    <name evidence="4" type="ORF">HTAM1171_LOCUS12527</name>
</gene>
<accession>A0A7S2N4T5</accession>
<dbReference type="GO" id="GO:0009062">
    <property type="term" value="P:fatty acid catabolic process"/>
    <property type="evidence" value="ECO:0007669"/>
    <property type="project" value="TreeGrafter"/>
</dbReference>